<dbReference type="NCBIfam" id="NF003996">
    <property type="entry name" value="PRK05472.2-5"/>
    <property type="match status" value="1"/>
</dbReference>
<dbReference type="GO" id="GO:0051775">
    <property type="term" value="P:response to redox state"/>
    <property type="evidence" value="ECO:0007669"/>
    <property type="project" value="InterPro"/>
</dbReference>
<reference evidence="9" key="2">
    <citation type="journal article" date="2021" name="PeerJ">
        <title>Extensive microbial diversity within the chicken gut microbiome revealed by metagenomics and culture.</title>
        <authorList>
            <person name="Gilroy R."/>
            <person name="Ravi A."/>
            <person name="Getino M."/>
            <person name="Pursley I."/>
            <person name="Horton D.L."/>
            <person name="Alikhan N.F."/>
            <person name="Baker D."/>
            <person name="Gharbi K."/>
            <person name="Hall N."/>
            <person name="Watson M."/>
            <person name="Adriaenssens E.M."/>
            <person name="Foster-Nyarko E."/>
            <person name="Jarju S."/>
            <person name="Secka A."/>
            <person name="Antonio M."/>
            <person name="Oren A."/>
            <person name="Chaudhuri R.R."/>
            <person name="La Ragione R."/>
            <person name="Hildebrand F."/>
            <person name="Pallen M.J."/>
        </authorList>
    </citation>
    <scope>NUCLEOTIDE SEQUENCE</scope>
    <source>
        <strain evidence="9">ChiW16-3235</strain>
    </source>
</reference>
<comment type="function">
    <text evidence="7">Modulates transcription in response to changes in cellular NADH/NAD(+) redox state.</text>
</comment>
<dbReference type="InterPro" id="IPR036388">
    <property type="entry name" value="WH-like_DNA-bd_sf"/>
</dbReference>
<dbReference type="Proteomes" id="UP000823913">
    <property type="component" value="Unassembled WGS sequence"/>
</dbReference>
<evidence type="ECO:0000256" key="6">
    <source>
        <dbReference type="ARBA" id="ARBA00023163"/>
    </source>
</evidence>
<evidence type="ECO:0000256" key="3">
    <source>
        <dbReference type="ARBA" id="ARBA00023015"/>
    </source>
</evidence>
<proteinExistence type="inferred from homology"/>
<dbReference type="GO" id="GO:0045892">
    <property type="term" value="P:negative regulation of DNA-templated transcription"/>
    <property type="evidence" value="ECO:0007669"/>
    <property type="project" value="InterPro"/>
</dbReference>
<comment type="caution">
    <text evidence="7">Lacks conserved residue(s) required for the propagation of feature annotation.</text>
</comment>
<reference evidence="9" key="1">
    <citation type="submission" date="2020-10" db="EMBL/GenBank/DDBJ databases">
        <authorList>
            <person name="Gilroy R."/>
        </authorList>
    </citation>
    <scope>NUCLEOTIDE SEQUENCE</scope>
    <source>
        <strain evidence="9">ChiW16-3235</strain>
    </source>
</reference>
<name>A0A9D1J9G6_9FIRM</name>
<feature type="binding site" evidence="7">
    <location>
        <begin position="90"/>
        <end position="95"/>
    </location>
    <ligand>
        <name>NAD(+)</name>
        <dbReference type="ChEBI" id="CHEBI:57540"/>
    </ligand>
</feature>
<dbReference type="GO" id="GO:0005737">
    <property type="term" value="C:cytoplasm"/>
    <property type="evidence" value="ECO:0007669"/>
    <property type="project" value="UniProtKB-SubCell"/>
</dbReference>
<keyword evidence="3 7" id="KW-0805">Transcription regulation</keyword>
<sequence>MNKDIPEFSLQRMPVYLNYLRTLPDDGNYNFISSGAIAQALGLGEVLVRKDLAYTGCAGRPKVGYPRIELISALENFLCVNDAKSAVIVGAGGLGRALLCYGGFKNYGIELACAFDTDPEKIGTEVGGKPILSVEQLQESCKKYGAVLAIIAVPASAAQQTAELLKKAGIKAILNFAPAQITACDGVKVINIDVAANLAILASML</sequence>
<dbReference type="SMART" id="SM00881">
    <property type="entry name" value="CoA_binding"/>
    <property type="match status" value="1"/>
</dbReference>
<evidence type="ECO:0000256" key="2">
    <source>
        <dbReference type="ARBA" id="ARBA00022491"/>
    </source>
</evidence>
<dbReference type="GO" id="GO:0003677">
    <property type="term" value="F:DNA binding"/>
    <property type="evidence" value="ECO:0007669"/>
    <property type="project" value="UniProtKB-UniRule"/>
</dbReference>
<feature type="domain" description="CoA-binding" evidence="8">
    <location>
        <begin position="80"/>
        <end position="180"/>
    </location>
</feature>
<keyword evidence="1 7" id="KW-0963">Cytoplasm</keyword>
<dbReference type="NCBIfam" id="NF003995">
    <property type="entry name" value="PRK05472.2-4"/>
    <property type="match status" value="1"/>
</dbReference>
<evidence type="ECO:0000313" key="9">
    <source>
        <dbReference type="EMBL" id="HIR67341.1"/>
    </source>
</evidence>
<evidence type="ECO:0000256" key="4">
    <source>
        <dbReference type="ARBA" id="ARBA00023027"/>
    </source>
</evidence>
<comment type="subunit">
    <text evidence="7">Homodimer.</text>
</comment>
<evidence type="ECO:0000313" key="10">
    <source>
        <dbReference type="Proteomes" id="UP000823913"/>
    </source>
</evidence>
<evidence type="ECO:0000256" key="5">
    <source>
        <dbReference type="ARBA" id="ARBA00023125"/>
    </source>
</evidence>
<dbReference type="Gene3D" id="1.10.10.10">
    <property type="entry name" value="Winged helix-like DNA-binding domain superfamily/Winged helix DNA-binding domain"/>
    <property type="match status" value="1"/>
</dbReference>
<dbReference type="PANTHER" id="PTHR35786">
    <property type="entry name" value="REDOX-SENSING TRANSCRIPTIONAL REPRESSOR REX"/>
    <property type="match status" value="1"/>
</dbReference>
<organism evidence="9 10">
    <name type="scientific">Candidatus Coproplasma avicola</name>
    <dbReference type="NCBI Taxonomy" id="2840744"/>
    <lineage>
        <taxon>Bacteria</taxon>
        <taxon>Bacillati</taxon>
        <taxon>Bacillota</taxon>
        <taxon>Clostridia</taxon>
        <taxon>Eubacteriales</taxon>
        <taxon>Candidatus Coproplasma</taxon>
    </lineage>
</organism>
<protein>
    <recommendedName>
        <fullName evidence="7">Redox-sensing transcriptional repressor Rex</fullName>
    </recommendedName>
</protein>
<dbReference type="InterPro" id="IPR009718">
    <property type="entry name" value="Rex_DNA-bd_C_dom"/>
</dbReference>
<dbReference type="PANTHER" id="PTHR35786:SF1">
    <property type="entry name" value="REDOX-SENSING TRANSCRIPTIONAL REPRESSOR REX 1"/>
    <property type="match status" value="1"/>
</dbReference>
<dbReference type="InterPro" id="IPR036291">
    <property type="entry name" value="NAD(P)-bd_dom_sf"/>
</dbReference>
<dbReference type="HAMAP" id="MF_01131">
    <property type="entry name" value="Rex"/>
    <property type="match status" value="1"/>
</dbReference>
<evidence type="ECO:0000256" key="7">
    <source>
        <dbReference type="HAMAP-Rule" id="MF_01131"/>
    </source>
</evidence>
<dbReference type="Pfam" id="PF06971">
    <property type="entry name" value="Put_DNA-bind_N"/>
    <property type="match status" value="1"/>
</dbReference>
<dbReference type="NCBIfam" id="NF003994">
    <property type="entry name" value="PRK05472.2-3"/>
    <property type="match status" value="1"/>
</dbReference>
<accession>A0A9D1J9G6</accession>
<keyword evidence="2 7" id="KW-0678">Repressor</keyword>
<evidence type="ECO:0000259" key="8">
    <source>
        <dbReference type="SMART" id="SM00881"/>
    </source>
</evidence>
<dbReference type="InterPro" id="IPR022876">
    <property type="entry name" value="Tscrpt_rep_Rex"/>
</dbReference>
<keyword evidence="4 7" id="KW-0520">NAD</keyword>
<dbReference type="SUPFAM" id="SSF46785">
    <property type="entry name" value="Winged helix' DNA-binding domain"/>
    <property type="match status" value="1"/>
</dbReference>
<keyword evidence="6 7" id="KW-0804">Transcription</keyword>
<dbReference type="Pfam" id="PF02629">
    <property type="entry name" value="CoA_binding"/>
    <property type="match status" value="1"/>
</dbReference>
<comment type="subcellular location">
    <subcellularLocation>
        <location evidence="7">Cytoplasm</location>
    </subcellularLocation>
</comment>
<dbReference type="SUPFAM" id="SSF51735">
    <property type="entry name" value="NAD(P)-binding Rossmann-fold domains"/>
    <property type="match status" value="1"/>
</dbReference>
<comment type="caution">
    <text evidence="9">The sequence shown here is derived from an EMBL/GenBank/DDBJ whole genome shotgun (WGS) entry which is preliminary data.</text>
</comment>
<comment type="similarity">
    <text evidence="7">Belongs to the transcriptional regulatory Rex family.</text>
</comment>
<gene>
    <name evidence="7" type="primary">rex</name>
    <name evidence="9" type="ORF">IAB94_04780</name>
</gene>
<dbReference type="EMBL" id="DVHK01000098">
    <property type="protein sequence ID" value="HIR67341.1"/>
    <property type="molecule type" value="Genomic_DNA"/>
</dbReference>
<keyword evidence="5 7" id="KW-0238">DNA-binding</keyword>
<dbReference type="GO" id="GO:0003700">
    <property type="term" value="F:DNA-binding transcription factor activity"/>
    <property type="evidence" value="ECO:0007669"/>
    <property type="project" value="UniProtKB-UniRule"/>
</dbReference>
<dbReference type="InterPro" id="IPR036390">
    <property type="entry name" value="WH_DNA-bd_sf"/>
</dbReference>
<evidence type="ECO:0000256" key="1">
    <source>
        <dbReference type="ARBA" id="ARBA00022490"/>
    </source>
</evidence>
<dbReference type="AlphaFoldDB" id="A0A9D1J9G6"/>
<dbReference type="Gene3D" id="3.40.50.720">
    <property type="entry name" value="NAD(P)-binding Rossmann-like Domain"/>
    <property type="match status" value="1"/>
</dbReference>
<dbReference type="InterPro" id="IPR003781">
    <property type="entry name" value="CoA-bd"/>
</dbReference>